<dbReference type="Proteomes" id="UP001365542">
    <property type="component" value="Unassembled WGS sequence"/>
</dbReference>
<organism evidence="2 3">
    <name type="scientific">Orbilia ellipsospora</name>
    <dbReference type="NCBI Taxonomy" id="2528407"/>
    <lineage>
        <taxon>Eukaryota</taxon>
        <taxon>Fungi</taxon>
        <taxon>Dikarya</taxon>
        <taxon>Ascomycota</taxon>
        <taxon>Pezizomycotina</taxon>
        <taxon>Orbiliomycetes</taxon>
        <taxon>Orbiliales</taxon>
        <taxon>Orbiliaceae</taxon>
        <taxon>Orbilia</taxon>
    </lineage>
</organism>
<feature type="chain" id="PRO_5043620231" evidence="1">
    <location>
        <begin position="20"/>
        <end position="155"/>
    </location>
</feature>
<evidence type="ECO:0000313" key="2">
    <source>
        <dbReference type="EMBL" id="KAK6527562.1"/>
    </source>
</evidence>
<gene>
    <name evidence="2" type="ORF">TWF694_004546</name>
</gene>
<evidence type="ECO:0000313" key="3">
    <source>
        <dbReference type="Proteomes" id="UP001365542"/>
    </source>
</evidence>
<keyword evidence="3" id="KW-1185">Reference proteome</keyword>
<reference evidence="2 3" key="1">
    <citation type="submission" date="2019-10" db="EMBL/GenBank/DDBJ databases">
        <authorList>
            <person name="Palmer J.M."/>
        </authorList>
    </citation>
    <scope>NUCLEOTIDE SEQUENCE [LARGE SCALE GENOMIC DNA]</scope>
    <source>
        <strain evidence="2 3">TWF694</strain>
    </source>
</reference>
<feature type="signal peptide" evidence="1">
    <location>
        <begin position="1"/>
        <end position="19"/>
    </location>
</feature>
<dbReference type="EMBL" id="JAVHJO010000015">
    <property type="protein sequence ID" value="KAK6527562.1"/>
    <property type="molecule type" value="Genomic_DNA"/>
</dbReference>
<protein>
    <submittedName>
        <fullName evidence="2">Uncharacterized protein</fullName>
    </submittedName>
</protein>
<name>A0AAV9WVN6_9PEZI</name>
<dbReference type="AlphaFoldDB" id="A0AAV9WVN6"/>
<keyword evidence="1" id="KW-0732">Signal</keyword>
<sequence>MKFSTISTAFAVLASAVSAAPVDDKSLSLNPRWLKGGPICGQVAGNPVPNSSVFLSDVAKFRSEWGKIGCGVAPHSCSTMFCGQGIALYLCSDSGSTITVPCAEIADVAESIYSACAVGSLAGGGWKGQRFDTTLWNVVANAGLHNECNGPLIGV</sequence>
<comment type="caution">
    <text evidence="2">The sequence shown here is derived from an EMBL/GenBank/DDBJ whole genome shotgun (WGS) entry which is preliminary data.</text>
</comment>
<evidence type="ECO:0000256" key="1">
    <source>
        <dbReference type="SAM" id="SignalP"/>
    </source>
</evidence>
<accession>A0AAV9WVN6</accession>
<proteinExistence type="predicted"/>